<evidence type="ECO:0000256" key="1">
    <source>
        <dbReference type="SAM" id="MobiDB-lite"/>
    </source>
</evidence>
<accession>A0A839PXD7</accession>
<evidence type="ECO:0000313" key="3">
    <source>
        <dbReference type="EMBL" id="MBB2988197.1"/>
    </source>
</evidence>
<feature type="compositionally biased region" description="Pro residues" evidence="1">
    <location>
        <begin position="40"/>
        <end position="58"/>
    </location>
</feature>
<dbReference type="RefSeq" id="WP_184511196.1">
    <property type="nucleotide sequence ID" value="NZ_JACHVT010000008.1"/>
</dbReference>
<feature type="transmembrane region" description="Helical" evidence="2">
    <location>
        <begin position="63"/>
        <end position="80"/>
    </location>
</feature>
<dbReference type="Proteomes" id="UP000590811">
    <property type="component" value="Unassembled WGS sequence"/>
</dbReference>
<feature type="region of interest" description="Disordered" evidence="1">
    <location>
        <begin position="1"/>
        <end position="60"/>
    </location>
</feature>
<gene>
    <name evidence="3" type="ORF">FHW14_003386</name>
</gene>
<keyword evidence="2" id="KW-0812">Transmembrane</keyword>
<name>A0A839PXD7_9MICO</name>
<dbReference type="EMBL" id="JACHVT010000008">
    <property type="protein sequence ID" value="MBB2988197.1"/>
    <property type="molecule type" value="Genomic_DNA"/>
</dbReference>
<protein>
    <submittedName>
        <fullName evidence="3">Uncharacterized protein</fullName>
    </submittedName>
</protein>
<evidence type="ECO:0000256" key="2">
    <source>
        <dbReference type="SAM" id="Phobius"/>
    </source>
</evidence>
<sequence length="144" mass="13805">MSVPPPLFPPAGGAPPAGPPSGEPPAGGPPSGSGGSYWPPSGPPSGPPGGRPGGPPPRRPGRLVGGLVAIAFLVVTAAVAGRMRSGVTVLVLAPLVALVVASLLVASERLRPYAVGFVITLAAVVVVLGGACVGLIALLATGYS</sequence>
<keyword evidence="2" id="KW-0472">Membrane</keyword>
<keyword evidence="2" id="KW-1133">Transmembrane helix</keyword>
<reference evidence="3 4" key="1">
    <citation type="submission" date="2020-08" db="EMBL/GenBank/DDBJ databases">
        <title>Genomic Encyclopedia of Type Strains, Phase IV (KMG-V): Genome sequencing to study the core and pangenomes of soil and plant-associated prokaryotes.</title>
        <authorList>
            <person name="Whitman W."/>
        </authorList>
    </citation>
    <scope>NUCLEOTIDE SEQUENCE [LARGE SCALE GENOMIC DNA]</scope>
    <source>
        <strain evidence="3 4">B3ACCR2</strain>
    </source>
</reference>
<feature type="compositionally biased region" description="Pro residues" evidence="1">
    <location>
        <begin position="1"/>
        <end position="28"/>
    </location>
</feature>
<comment type="caution">
    <text evidence="3">The sequence shown here is derived from an EMBL/GenBank/DDBJ whole genome shotgun (WGS) entry which is preliminary data.</text>
</comment>
<evidence type="ECO:0000313" key="4">
    <source>
        <dbReference type="Proteomes" id="UP000590811"/>
    </source>
</evidence>
<dbReference type="AlphaFoldDB" id="A0A839PXD7"/>
<feature type="transmembrane region" description="Helical" evidence="2">
    <location>
        <begin position="87"/>
        <end position="107"/>
    </location>
</feature>
<proteinExistence type="predicted"/>
<feature type="transmembrane region" description="Helical" evidence="2">
    <location>
        <begin position="113"/>
        <end position="140"/>
    </location>
</feature>
<organism evidence="3 4">
    <name type="scientific">Terracoccus luteus</name>
    <dbReference type="NCBI Taxonomy" id="53356"/>
    <lineage>
        <taxon>Bacteria</taxon>
        <taxon>Bacillati</taxon>
        <taxon>Actinomycetota</taxon>
        <taxon>Actinomycetes</taxon>
        <taxon>Micrococcales</taxon>
        <taxon>Intrasporangiaceae</taxon>
        <taxon>Terracoccus</taxon>
    </lineage>
</organism>